<proteinExistence type="predicted"/>
<keyword evidence="3" id="KW-1185">Reference proteome</keyword>
<dbReference type="Proteomes" id="UP000000600">
    <property type="component" value="Unassembled WGS sequence"/>
</dbReference>
<dbReference type="InParanoid" id="A0DH03"/>
<evidence type="ECO:0000313" key="2">
    <source>
        <dbReference type="EMBL" id="CAK82320.1"/>
    </source>
</evidence>
<evidence type="ECO:0000256" key="1">
    <source>
        <dbReference type="SAM" id="SignalP"/>
    </source>
</evidence>
<feature type="chain" id="PRO_5002624227" description="Transmembrane protein" evidence="1">
    <location>
        <begin position="19"/>
        <end position="2443"/>
    </location>
</feature>
<dbReference type="EMBL" id="CT868429">
    <property type="protein sequence ID" value="CAK82320.1"/>
    <property type="molecule type" value="Genomic_DNA"/>
</dbReference>
<organism evidence="2 3">
    <name type="scientific">Paramecium tetraurelia</name>
    <dbReference type="NCBI Taxonomy" id="5888"/>
    <lineage>
        <taxon>Eukaryota</taxon>
        <taxon>Sar</taxon>
        <taxon>Alveolata</taxon>
        <taxon>Ciliophora</taxon>
        <taxon>Intramacronucleata</taxon>
        <taxon>Oligohymenophorea</taxon>
        <taxon>Peniculida</taxon>
        <taxon>Parameciidae</taxon>
        <taxon>Paramecium</taxon>
    </lineage>
</organism>
<dbReference type="RefSeq" id="XP_001449717.1">
    <property type="nucleotide sequence ID" value="XM_001449680.1"/>
</dbReference>
<dbReference type="OrthoDB" id="291722at2759"/>
<sequence length="2443" mass="283028">MFLIRSIIILFLIKYAQSLDVCVQQTTYEECIIIKEEQCKWNGQVCKWSNNYLFGCDLTLSEKLCTKQIGKLDGTTAMCIFDMTCHTVYEQYFLKCSDKLSKSGCLSVTNPDQLCKWEDDQCKYLNQTEFNNINTIFQNLELSASVCSRITGFLIIHHSLLWTLLDYSPDVVSEAQRKVQIEAGVEFSESRTYQDTTLKDNVIDSNGMFIWYTYSTKQSISDTKLNDFQRYGCIAQEILNENKFLKLFSLNGIIRGVNHVYCKYLNVHPTNPILTVFAKSECEPTTLDELSDQSYINKQQLQCQDLSGLVCQRFRSTEIKCLVDYTQEFQCMNTDLSVETDECKTLSGIATHYSCATVAQQYCYLDISTPKGQCSKQCSNLTSKSVCENNSACRWLGSNLGNLSDSKQSIFLVCIPLSGCNQIGMNKKYCQQMSMNCYWNNSIQRCEEIKFIEQLRCQDCNSIFCCSSVSVYDQFCIWNLGECLNVKDQNLFSHYQSFSSSIVMNYNLCMSQKGLYNYYDMATRTCKSENINLYLPCVDFQDKDYDLDNMPCNNGINGRINQELCFALINSNTKWDASLQRCIHVTNKSISCDSMQFVNPNLCKYGIVQESQICLYNPDTLSCYSSSLIDLRCETPGINQEQCLSNQKENCQWNENKCISLKVSLIVQYYCNEFQKVSPNVCRFTSQDFSCKYDFNVFGCSILSGQADNCHSYVNNQGCFTSAGQCYFDNVQNRCMDAINSLDILNCDSEFISHQTCITITTINQNCFWGSIPSDPKVKCRSYKQQFQTTCYSYQNTSNLNTCTQMASHLSLTLTDDQFCEVIDQQCVSSTSSISDSDCGYNRMINMHRCVAYTQQNCYFSNNRCNLIIGPSDYQQQLLGVLECHQSNLQICNQIVTPGQICHIAQDKKCVQMYLSFSDSCDNLSNYDMQYYNPQICNKAMDACYYDVQSKTCKQPLSSNTFKCNQIGASKMLCLLYTYENCVFIGEICQNLENLNVECKYRNMNACFQGVQNCYWNYSNSACGQYFGDCPQKFDESMSWQICQSSNFSCAAGQNGCVTQVSQVPCWLSVSFEICQTQFQYCQWLDNQCVNQDYDCEEALTIKECLQHRSKFCVFHQNKCFTILDTDIYECDQFNYVSENFCRQYQPICIYQVSTFECVKMNFLTKSQMVDVNFSEQYLCNAFSQDSYSCLLQRSLQCSYYNYSWYQFCGASDARLLCEMFDDIIHPSILTCESIFNCKFGMTTQGEPFCYSLPLQCERLDTFCLKDIPGLHCYQEFGSDQCKTYKQPLLCENVQYFNVNKQLCLSVMENPDNTSECYYQEYTKLCKPKYPITMILGSDIIFDYYFCLFKDSDYYLFYNEKSNFEYCSLEPLSNLQNLNHYGCTKLQGDLYFFDLKQFKCSKDITRPFIQISLCLQMNRQACLQVQNHLSCIWENEKCEKYLNEFINVPCENRNYNSCLKSQNQNCIWVQNASQCVDNDQQCQNSQCEYSESYCISIGKLWSSNYCYEIANDLSIQFFSCDKLGLSRTQCLNNTQSLTCYWNGYVCLEANLYLLKCQDDISQLTCNQIKTPKQICKWNNQTCQNLYNSNECIDFSTLSYCRQAHISCQYNLPLQKCEQKLENPQKCSDTLSYKACQNVEFDYCQFDGYCNIWYRTRYSCENIANYWGCMNTSMYCQWTGKCENIDKGFKRVACHQIPTKFNKVSCSKYSIEPCLYDEIHKKCDMKLTSSFAGSTNIDQTNYTQIRLIYECTQFSEKEDCVGSRIGYCEWQENRCLDCQSNDNCKNDSCSNKSIKQCLIMHNLFCAWRNDNCIDWVFDQQNFTQSLVTQICCKSMDSTVKYLESIHSCVQIDILKDECNAQGLSKIACLSLVNKQCAYKDGQCVNYIFEYKFKCNQYNNVNQQVCQQLPHLSCKYDAQLNTCIEVDYSKDQCITVGLSKIGCAKIIKMPCYWNKQVQQCQNFQLQMHLNQCDNETVTNSYTCQLLNYHQDVCSYNINKRTCQQQFNQLVKCSLPGLNRLACIRLLNQPCQYVNNQCQEIKSLFSSCNDLRDVNELACKMNKNDHCIYDPVVGNCQYTLQLLPCNYKGLNINNCNRQKKCKWLHDPQQCVCQNQQLNSACDLKENECKNNCIYEQELKICRPKKCFDLTNCSGVMNGEYCYEDQSQQCQGAKKCEDILNLNESKQCSDFMFNGSNCIQLENHCVSGDNLQEICLNSDCSNTSCKYDNFTCRPLKCSDYLQDEQCFEISNCVYKNGQCQQIQTCSEIDDQSICFRTKVNDKQCSWEIYEIYQTTHYCTNNQCHLYSNSPSLCNGNEINQYSCYMNEFEMCQICEDITDPCLCSAGCAYSNGKCKSILCQNYNQEKECQNSQKCYWSSQDKVCRKFCRYLILQEDCQTLDYECHWNPYQYKCEDGVQIEINLSVTLSQIDQYTQLIGQFILILLFFQ</sequence>
<evidence type="ECO:0000313" key="3">
    <source>
        <dbReference type="Proteomes" id="UP000000600"/>
    </source>
</evidence>
<dbReference type="KEGG" id="ptm:GSPATT00002449001"/>
<dbReference type="OMA" id="RIGYCEW"/>
<dbReference type="HOGENOM" id="CLU_229034_0_0_1"/>
<reference evidence="2 3" key="1">
    <citation type="journal article" date="2006" name="Nature">
        <title>Global trends of whole-genome duplications revealed by the ciliate Paramecium tetraurelia.</title>
        <authorList>
            <consortium name="Genoscope"/>
            <person name="Aury J.-M."/>
            <person name="Jaillon O."/>
            <person name="Duret L."/>
            <person name="Noel B."/>
            <person name="Jubin C."/>
            <person name="Porcel B.M."/>
            <person name="Segurens B."/>
            <person name="Daubin V."/>
            <person name="Anthouard V."/>
            <person name="Aiach N."/>
            <person name="Arnaiz O."/>
            <person name="Billaut A."/>
            <person name="Beisson J."/>
            <person name="Blanc I."/>
            <person name="Bouhouche K."/>
            <person name="Camara F."/>
            <person name="Duharcourt S."/>
            <person name="Guigo R."/>
            <person name="Gogendeau D."/>
            <person name="Katinka M."/>
            <person name="Keller A.-M."/>
            <person name="Kissmehl R."/>
            <person name="Klotz C."/>
            <person name="Koll F."/>
            <person name="Le Moue A."/>
            <person name="Lepere C."/>
            <person name="Malinsky S."/>
            <person name="Nowacki M."/>
            <person name="Nowak J.K."/>
            <person name="Plattner H."/>
            <person name="Poulain J."/>
            <person name="Ruiz F."/>
            <person name="Serrano V."/>
            <person name="Zagulski M."/>
            <person name="Dessen P."/>
            <person name="Betermier M."/>
            <person name="Weissenbach J."/>
            <person name="Scarpelli C."/>
            <person name="Schachter V."/>
            <person name="Sperling L."/>
            <person name="Meyer E."/>
            <person name="Cohen J."/>
            <person name="Wincker P."/>
        </authorList>
    </citation>
    <scope>NUCLEOTIDE SEQUENCE [LARGE SCALE GENOMIC DNA]</scope>
    <source>
        <strain evidence="2 3">Stock d4-2</strain>
    </source>
</reference>
<dbReference type="GeneID" id="5035502"/>
<accession>A0DH03</accession>
<protein>
    <recommendedName>
        <fullName evidence="4">Transmembrane protein</fullName>
    </recommendedName>
</protein>
<feature type="signal peptide" evidence="1">
    <location>
        <begin position="1"/>
        <end position="18"/>
    </location>
</feature>
<keyword evidence="1" id="KW-0732">Signal</keyword>
<name>A0DH03_PARTE</name>
<evidence type="ECO:0008006" key="4">
    <source>
        <dbReference type="Google" id="ProtNLM"/>
    </source>
</evidence>
<gene>
    <name evidence="2" type="ORF">GSPATT00002449001</name>
</gene>